<protein>
    <submittedName>
        <fullName evidence="1">Uncharacterized protein</fullName>
    </submittedName>
</protein>
<sequence length="75" mass="7935">MAVMIAGGLCGLHAQAEVSGPYQVISFNHIDRSVYSYPIDDFGAGGAYANESQGGSGIVSQWVARRIDAHVPDPR</sequence>
<evidence type="ECO:0000313" key="1">
    <source>
        <dbReference type="EMBL" id="ACB65794.1"/>
    </source>
</evidence>
<accession>B1YYT4</accession>
<organism evidence="1 2">
    <name type="scientific">Burkholderia ambifaria (strain MC40-6)</name>
    <dbReference type="NCBI Taxonomy" id="398577"/>
    <lineage>
        <taxon>Bacteria</taxon>
        <taxon>Pseudomonadati</taxon>
        <taxon>Pseudomonadota</taxon>
        <taxon>Betaproteobacteria</taxon>
        <taxon>Burkholderiales</taxon>
        <taxon>Burkholderiaceae</taxon>
        <taxon>Burkholderia</taxon>
        <taxon>Burkholderia cepacia complex</taxon>
    </lineage>
</organism>
<reference evidence="2" key="1">
    <citation type="submission" date="2008-04" db="EMBL/GenBank/DDBJ databases">
        <title>Complete sequence of chromosome 2 of Burkholderia ambifaria MC40-6.</title>
        <authorList>
            <person name="Copeland A."/>
            <person name="Lucas S."/>
            <person name="Lapidus A."/>
            <person name="Glavina del Rio T."/>
            <person name="Dalin E."/>
            <person name="Tice H."/>
            <person name="Pitluck S."/>
            <person name="Chain P."/>
            <person name="Malfatti S."/>
            <person name="Shin M."/>
            <person name="Vergez L."/>
            <person name="Lang D."/>
            <person name="Schmutz J."/>
            <person name="Larimer F."/>
            <person name="Land M."/>
            <person name="Hauser L."/>
            <person name="Kyrpides N."/>
            <person name="Lykidis A."/>
            <person name="Ramette A."/>
            <person name="Konstantinidis K."/>
            <person name="Tiedje J."/>
            <person name="Richardson P."/>
        </authorList>
    </citation>
    <scope>NUCLEOTIDE SEQUENCE [LARGE SCALE GENOMIC DNA]</scope>
    <source>
        <strain evidence="2">MC40-6</strain>
    </source>
</reference>
<evidence type="ECO:0000313" key="2">
    <source>
        <dbReference type="Proteomes" id="UP000001680"/>
    </source>
</evidence>
<proteinExistence type="predicted"/>
<dbReference type="RefSeq" id="WP_012365231.1">
    <property type="nucleotide sequence ID" value="NC_010552.1"/>
</dbReference>
<gene>
    <name evidence="1" type="ordered locus">BamMC406_3325</name>
</gene>
<dbReference type="KEGG" id="bac:BamMC406_3325"/>
<dbReference type="AlphaFoldDB" id="B1YYT4"/>
<name>B1YYT4_BURA4</name>
<dbReference type="EMBL" id="CP001026">
    <property type="protein sequence ID" value="ACB65794.1"/>
    <property type="molecule type" value="Genomic_DNA"/>
</dbReference>
<dbReference type="HOGENOM" id="CLU_2663946_0_0_4"/>
<dbReference type="Proteomes" id="UP000001680">
    <property type="component" value="Chromosome 2"/>
</dbReference>